<organism evidence="7 8">
    <name type="scientific">Plectonema cf. radiosum LEGE 06105</name>
    <dbReference type="NCBI Taxonomy" id="945769"/>
    <lineage>
        <taxon>Bacteria</taxon>
        <taxon>Bacillati</taxon>
        <taxon>Cyanobacteriota</taxon>
        <taxon>Cyanophyceae</taxon>
        <taxon>Oscillatoriophycideae</taxon>
        <taxon>Oscillatoriales</taxon>
        <taxon>Microcoleaceae</taxon>
        <taxon>Plectonema</taxon>
    </lineage>
</organism>
<name>A0A8J7F6M0_9CYAN</name>
<evidence type="ECO:0000256" key="5">
    <source>
        <dbReference type="PROSITE-ProRule" id="PRU01240"/>
    </source>
</evidence>
<evidence type="ECO:0000313" key="8">
    <source>
        <dbReference type="Proteomes" id="UP000620559"/>
    </source>
</evidence>
<dbReference type="PROSITE" id="PS51892">
    <property type="entry name" value="SUBTILASE"/>
    <property type="match status" value="1"/>
</dbReference>
<dbReference type="PRINTS" id="PR00723">
    <property type="entry name" value="SUBTILISIN"/>
</dbReference>
<keyword evidence="3 5" id="KW-0378">Hydrolase</keyword>
<dbReference type="Proteomes" id="UP000620559">
    <property type="component" value="Unassembled WGS sequence"/>
</dbReference>
<evidence type="ECO:0000256" key="4">
    <source>
        <dbReference type="ARBA" id="ARBA00022825"/>
    </source>
</evidence>
<keyword evidence="8" id="KW-1185">Reference proteome</keyword>
<accession>A0A8J7F6M0</accession>
<dbReference type="Pfam" id="PF00082">
    <property type="entry name" value="Peptidase_S8"/>
    <property type="match status" value="1"/>
</dbReference>
<dbReference type="GO" id="GO:0006508">
    <property type="term" value="P:proteolysis"/>
    <property type="evidence" value="ECO:0007669"/>
    <property type="project" value="UniProtKB-KW"/>
</dbReference>
<dbReference type="SUPFAM" id="SSF52743">
    <property type="entry name" value="Subtilisin-like"/>
    <property type="match status" value="1"/>
</dbReference>
<dbReference type="InterPro" id="IPR015500">
    <property type="entry name" value="Peptidase_S8_subtilisin-rel"/>
</dbReference>
<evidence type="ECO:0000313" key="7">
    <source>
        <dbReference type="EMBL" id="MBE9215942.1"/>
    </source>
</evidence>
<gene>
    <name evidence="7" type="ORF">IQ247_25315</name>
</gene>
<keyword evidence="2 5" id="KW-0645">Protease</keyword>
<dbReference type="GO" id="GO:0004252">
    <property type="term" value="F:serine-type endopeptidase activity"/>
    <property type="evidence" value="ECO:0007669"/>
    <property type="project" value="UniProtKB-UniRule"/>
</dbReference>
<dbReference type="InterPro" id="IPR036852">
    <property type="entry name" value="Peptidase_S8/S53_dom_sf"/>
</dbReference>
<feature type="domain" description="Peptidase S8/S53" evidence="6">
    <location>
        <begin position="173"/>
        <end position="412"/>
    </location>
</feature>
<comment type="caution">
    <text evidence="7">The sequence shown here is derived from an EMBL/GenBank/DDBJ whole genome shotgun (WGS) entry which is preliminary data.</text>
</comment>
<dbReference type="PROSITE" id="PS00138">
    <property type="entry name" value="SUBTILASE_SER"/>
    <property type="match status" value="1"/>
</dbReference>
<dbReference type="CDD" id="cd00306">
    <property type="entry name" value="Peptidases_S8_S53"/>
    <property type="match status" value="1"/>
</dbReference>
<keyword evidence="4 5" id="KW-0720">Serine protease</keyword>
<feature type="active site" description="Charge relay system" evidence="5">
    <location>
        <position position="393"/>
    </location>
</feature>
<protein>
    <submittedName>
        <fullName evidence="7">S8/S53 family peptidase</fullName>
    </submittedName>
</protein>
<evidence type="ECO:0000256" key="1">
    <source>
        <dbReference type="ARBA" id="ARBA00011073"/>
    </source>
</evidence>
<dbReference type="Gene3D" id="3.40.50.200">
    <property type="entry name" value="Peptidase S8/S53 domain"/>
    <property type="match status" value="1"/>
</dbReference>
<dbReference type="InterPro" id="IPR051048">
    <property type="entry name" value="Peptidase_S8/S53_subtilisin"/>
</dbReference>
<dbReference type="InterPro" id="IPR000209">
    <property type="entry name" value="Peptidase_S8/S53_dom"/>
</dbReference>
<dbReference type="EMBL" id="JADEWL010000127">
    <property type="protein sequence ID" value="MBE9215942.1"/>
    <property type="molecule type" value="Genomic_DNA"/>
</dbReference>
<reference evidence="7" key="1">
    <citation type="submission" date="2020-10" db="EMBL/GenBank/DDBJ databases">
        <authorList>
            <person name="Castelo-Branco R."/>
            <person name="Eusebio N."/>
            <person name="Adriana R."/>
            <person name="Vieira A."/>
            <person name="Brugerolle De Fraissinette N."/>
            <person name="Rezende De Castro R."/>
            <person name="Schneider M.P."/>
            <person name="Vasconcelos V."/>
            <person name="Leao P.N."/>
        </authorList>
    </citation>
    <scope>NUCLEOTIDE SEQUENCE</scope>
    <source>
        <strain evidence="7">LEGE 06105</strain>
    </source>
</reference>
<dbReference type="PANTHER" id="PTHR43399:SF4">
    <property type="entry name" value="CELL WALL-ASSOCIATED PROTEASE"/>
    <property type="match status" value="1"/>
</dbReference>
<evidence type="ECO:0000256" key="3">
    <source>
        <dbReference type="ARBA" id="ARBA00022801"/>
    </source>
</evidence>
<feature type="active site" description="Charge relay system" evidence="5">
    <location>
        <position position="227"/>
    </location>
</feature>
<dbReference type="InterPro" id="IPR023828">
    <property type="entry name" value="Peptidase_S8_Ser-AS"/>
</dbReference>
<feature type="active site" description="Charge relay system" evidence="5">
    <location>
        <position position="182"/>
    </location>
</feature>
<proteinExistence type="inferred from homology"/>
<dbReference type="AlphaFoldDB" id="A0A8J7F6M0"/>
<evidence type="ECO:0000259" key="6">
    <source>
        <dbReference type="Pfam" id="PF00082"/>
    </source>
</evidence>
<evidence type="ECO:0000256" key="2">
    <source>
        <dbReference type="ARBA" id="ARBA00022670"/>
    </source>
</evidence>
<sequence>MTQNTFNSRFEGFFIEMVMPDLEDRCREVVSQILGDNWRCTPIGDNLTEFEITLNDDALSIKQAWDKTYELRSQPGVVDAEPLFAVPVQESRKQNWDEPAELVSNTQSKNTSIFELIFSFLDRLLDLFVSSRREAAGLDRPVFQANDVTWTLKELRVFEAWQKYFPDSNKLPGHGIIIAHPDTGYTQHPEIVDNLLLEEGYDFVDSDRDQRDPLEKSDTELINNPGHGTSTASVIISPPGAQANYGNGKYVTGVAPGAKLVPLRVSYSVVLLSNRNLAQAIEYAADKGFHIISISLGAGFYNKRLRSAIVYAQKRGVIIIAASGTWIPFVVFPAAYDEVIAVSASTINRKIWVGASRGRKVDVSAPGDNIWYARTVKEKGNLIHRIDRGQGTSFSAPLVAGVAALWLSYHGRDKLIQRYGAEKIPFIFNQLLRETCDTPVNWKPNRYGAGIVNAEKLLAAPLPDNINRSVIPPAFALQQHTLIESGELDTFAHMFESQQENNGDLLNLQLAQLLQTNQTELPKKLQEIGQELAFCFAVNPELYEQFTTCLSADEKQQPQTRQFQSLRSQPSDSTNTMREMLLKQGISETLNRKLMNRK</sequence>
<dbReference type="PANTHER" id="PTHR43399">
    <property type="entry name" value="SUBTILISIN-RELATED"/>
    <property type="match status" value="1"/>
</dbReference>
<comment type="similarity">
    <text evidence="1 5">Belongs to the peptidase S8 family.</text>
</comment>